<comment type="catalytic activity">
    <reaction evidence="12">
        <text>D-ribose 5-phosphate + ATP = 5-phospho-alpha-D-ribose 1-diphosphate + AMP + H(+)</text>
        <dbReference type="Rhea" id="RHEA:15609"/>
        <dbReference type="ChEBI" id="CHEBI:15378"/>
        <dbReference type="ChEBI" id="CHEBI:30616"/>
        <dbReference type="ChEBI" id="CHEBI:58017"/>
        <dbReference type="ChEBI" id="CHEBI:78346"/>
        <dbReference type="ChEBI" id="CHEBI:456215"/>
        <dbReference type="EC" id="2.7.6.1"/>
    </reaction>
</comment>
<evidence type="ECO:0000256" key="12">
    <source>
        <dbReference type="ARBA" id="ARBA00049535"/>
    </source>
</evidence>
<evidence type="ECO:0000256" key="13">
    <source>
        <dbReference type="ARBA" id="ARBA00054914"/>
    </source>
</evidence>
<evidence type="ECO:0000256" key="7">
    <source>
        <dbReference type="ARBA" id="ARBA00022741"/>
    </source>
</evidence>
<evidence type="ECO:0000256" key="15">
    <source>
        <dbReference type="ARBA" id="ARBA00069492"/>
    </source>
</evidence>
<dbReference type="PANTHER" id="PTHR10210:SF41">
    <property type="entry name" value="RIBOSE-PHOSPHATE PYROPHOSPHOKINASE 1, CHLOROPLASTIC"/>
    <property type="match status" value="1"/>
</dbReference>
<feature type="domain" description="Ribose-phosphate pyrophosphokinase N-terminal" evidence="16">
    <location>
        <begin position="8"/>
        <end position="123"/>
    </location>
</feature>
<dbReference type="Pfam" id="PF13793">
    <property type="entry name" value="Pribosyltran_N"/>
    <property type="match status" value="1"/>
</dbReference>
<dbReference type="InterPro" id="IPR029099">
    <property type="entry name" value="Pribosyltran_N"/>
</dbReference>
<evidence type="ECO:0000256" key="9">
    <source>
        <dbReference type="ARBA" id="ARBA00022840"/>
    </source>
</evidence>
<dbReference type="NCBIfam" id="TIGR01251">
    <property type="entry name" value="ribP_PPkin"/>
    <property type="match status" value="1"/>
</dbReference>
<dbReference type="Proteomes" id="UP000266489">
    <property type="component" value="Unassembled WGS sequence"/>
</dbReference>
<name>A0A398DI10_9BACT</name>
<comment type="similarity">
    <text evidence="14">Belongs to the ribose-phosphate pyrophosphokinase family. Class I subfamily.</text>
</comment>
<comment type="pathway">
    <text evidence="2">Metabolic intermediate biosynthesis; 5-phospho-alpha-D-ribose 1-diphosphate biosynthesis; 5-phospho-alpha-D-ribose 1-diphosphate from D-ribose 5-phosphate (route I): step 1/1.</text>
</comment>
<dbReference type="Gene3D" id="3.40.50.2020">
    <property type="match status" value="1"/>
</dbReference>
<dbReference type="FunFam" id="3.40.50.2020:FF:000001">
    <property type="entry name" value="Ribose-phosphate pyrophosphokinase"/>
    <property type="match status" value="1"/>
</dbReference>
<dbReference type="SMART" id="SM01400">
    <property type="entry name" value="Pribosyltran_N"/>
    <property type="match status" value="1"/>
</dbReference>
<dbReference type="GO" id="GO:0005737">
    <property type="term" value="C:cytoplasm"/>
    <property type="evidence" value="ECO:0007669"/>
    <property type="project" value="TreeGrafter"/>
</dbReference>
<evidence type="ECO:0000256" key="10">
    <source>
        <dbReference type="ARBA" id="ARBA00022842"/>
    </source>
</evidence>
<protein>
    <recommendedName>
        <fullName evidence="15">Ribose-phosphate pyrophosphokinase</fullName>
        <ecNumber evidence="3">2.7.6.1</ecNumber>
    </recommendedName>
    <alternativeName>
        <fullName evidence="11">Phosphoribosyl pyrophosphate synthase</fullName>
    </alternativeName>
</protein>
<gene>
    <name evidence="17" type="primary">prs</name>
    <name evidence="17" type="ORF">SMC5_01620</name>
</gene>
<keyword evidence="10" id="KW-0460">Magnesium</keyword>
<dbReference type="EC" id="2.7.6.1" evidence="3"/>
<keyword evidence="8 17" id="KW-0418">Kinase</keyword>
<evidence type="ECO:0000256" key="4">
    <source>
        <dbReference type="ARBA" id="ARBA00022679"/>
    </source>
</evidence>
<evidence type="ECO:0000259" key="16">
    <source>
        <dbReference type="Pfam" id="PF13793"/>
    </source>
</evidence>
<dbReference type="GO" id="GO:0006164">
    <property type="term" value="P:purine nucleotide biosynthetic process"/>
    <property type="evidence" value="ECO:0007669"/>
    <property type="project" value="TreeGrafter"/>
</dbReference>
<evidence type="ECO:0000256" key="8">
    <source>
        <dbReference type="ARBA" id="ARBA00022777"/>
    </source>
</evidence>
<accession>A0A398DI10</accession>
<keyword evidence="7" id="KW-0547">Nucleotide-binding</keyword>
<evidence type="ECO:0000256" key="5">
    <source>
        <dbReference type="ARBA" id="ARBA00022723"/>
    </source>
</evidence>
<dbReference type="InterPro" id="IPR005946">
    <property type="entry name" value="Rib-P_diPkinase"/>
</dbReference>
<evidence type="ECO:0000256" key="14">
    <source>
        <dbReference type="ARBA" id="ARBA00061444"/>
    </source>
</evidence>
<comment type="function">
    <text evidence="13">Involved in the biosynthesis of the central metabolite phospho-alpha-D-ribosyl-1-pyrophosphate (PRPP) via the transfer of pyrophosphoryl group from ATP to 1-hydroxyl of ribose-5-phosphate (Rib-5-P).</text>
</comment>
<dbReference type="GO" id="GO:0005524">
    <property type="term" value="F:ATP binding"/>
    <property type="evidence" value="ECO:0007669"/>
    <property type="project" value="UniProtKB-KW"/>
</dbReference>
<dbReference type="GO" id="GO:0000287">
    <property type="term" value="F:magnesium ion binding"/>
    <property type="evidence" value="ECO:0007669"/>
    <property type="project" value="InterPro"/>
</dbReference>
<comment type="cofactor">
    <cofactor evidence="1">
        <name>Mg(2+)</name>
        <dbReference type="ChEBI" id="CHEBI:18420"/>
    </cofactor>
</comment>
<dbReference type="PANTHER" id="PTHR10210">
    <property type="entry name" value="RIBOSE-PHOSPHATE DIPHOSPHOKINASE FAMILY MEMBER"/>
    <property type="match status" value="1"/>
</dbReference>
<proteinExistence type="inferred from homology"/>
<dbReference type="EMBL" id="QXIU01000045">
    <property type="protein sequence ID" value="RIE14795.1"/>
    <property type="molecule type" value="Genomic_DNA"/>
</dbReference>
<evidence type="ECO:0000256" key="2">
    <source>
        <dbReference type="ARBA" id="ARBA00004996"/>
    </source>
</evidence>
<dbReference type="GO" id="GO:0016301">
    <property type="term" value="F:kinase activity"/>
    <property type="evidence" value="ECO:0007669"/>
    <property type="project" value="UniProtKB-KW"/>
</dbReference>
<dbReference type="GO" id="GO:0004749">
    <property type="term" value="F:ribose phosphate diphosphokinase activity"/>
    <property type="evidence" value="ECO:0007669"/>
    <property type="project" value="UniProtKB-EC"/>
</dbReference>
<reference evidence="17 18" key="1">
    <citation type="submission" date="2018-09" db="EMBL/GenBank/DDBJ databases">
        <title>Discovery and Ecogenomic Context for Candidatus Cryosericales, a Global Caldiserica Order Active in Thawing Permafrost.</title>
        <authorList>
            <person name="Martinez M.A."/>
            <person name="Woodcroft B.J."/>
            <person name="Ignacio Espinoza J.C."/>
            <person name="Zayed A."/>
            <person name="Singleton C.M."/>
            <person name="Boyd J."/>
            <person name="Li Y.-F."/>
            <person name="Purvine S."/>
            <person name="Maughan H."/>
            <person name="Hodgkins S.B."/>
            <person name="Anderson D."/>
            <person name="Sederholm M."/>
            <person name="Temperton B."/>
            <person name="Saleska S.R."/>
            <person name="Tyson G.W."/>
            <person name="Rich V.I."/>
        </authorList>
    </citation>
    <scope>NUCLEOTIDE SEQUENCE [LARGE SCALE GENOMIC DNA]</scope>
    <source>
        <strain evidence="17 18">SMC5</strain>
    </source>
</reference>
<comment type="caution">
    <text evidence="17">The sequence shown here is derived from an EMBL/GenBank/DDBJ whole genome shotgun (WGS) entry which is preliminary data.</text>
</comment>
<keyword evidence="4 17" id="KW-0808">Transferase</keyword>
<keyword evidence="5" id="KW-0479">Metal-binding</keyword>
<dbReference type="InterPro" id="IPR029057">
    <property type="entry name" value="PRTase-like"/>
</dbReference>
<dbReference type="AlphaFoldDB" id="A0A398DI10"/>
<evidence type="ECO:0000256" key="1">
    <source>
        <dbReference type="ARBA" id="ARBA00001946"/>
    </source>
</evidence>
<dbReference type="SUPFAM" id="SSF53271">
    <property type="entry name" value="PRTase-like"/>
    <property type="match status" value="1"/>
</dbReference>
<evidence type="ECO:0000313" key="18">
    <source>
        <dbReference type="Proteomes" id="UP000266489"/>
    </source>
</evidence>
<dbReference type="GO" id="GO:0002189">
    <property type="term" value="C:ribose phosphate diphosphokinase complex"/>
    <property type="evidence" value="ECO:0007669"/>
    <property type="project" value="TreeGrafter"/>
</dbReference>
<keyword evidence="9" id="KW-0067">ATP-binding</keyword>
<sequence length="159" mass="17336">MESEYNPIKIFSGNANQPLAEKVASYLGIPLGQAEVGRFPDGEIKLRISENVRGLNVYVIQPTNAPADNLLELLILLDALKRASAASITAIIPFFGYARQDRKVRSREPISAKLVANLITVAGADRVVAIDLHAAQIQGFFDIPADNLTAMVQFAQYIK</sequence>
<dbReference type="OrthoDB" id="9777067at2"/>
<evidence type="ECO:0000256" key="3">
    <source>
        <dbReference type="ARBA" id="ARBA00013247"/>
    </source>
</evidence>
<dbReference type="RefSeq" id="WP_119119320.1">
    <property type="nucleotide sequence ID" value="NZ_QXIU01000045.1"/>
</dbReference>
<evidence type="ECO:0000313" key="17">
    <source>
        <dbReference type="EMBL" id="RIE14795.1"/>
    </source>
</evidence>
<organism evidence="17 18">
    <name type="scientific">Candidatus Cryosericum odellii</name>
    <dbReference type="NCBI Taxonomy" id="2290917"/>
    <lineage>
        <taxon>Bacteria</taxon>
        <taxon>Pseudomonadati</taxon>
        <taxon>Caldisericota/Cryosericota group</taxon>
        <taxon>Candidatus Cryosericota</taxon>
        <taxon>Candidatus Cryosericia</taxon>
        <taxon>Candidatus Cryosericales</taxon>
        <taxon>Candidatus Cryosericaceae</taxon>
        <taxon>Candidatus Cryosericum</taxon>
    </lineage>
</organism>
<keyword evidence="6" id="KW-0545">Nucleotide biosynthesis</keyword>
<evidence type="ECO:0000256" key="11">
    <source>
        <dbReference type="ARBA" id="ARBA00029942"/>
    </source>
</evidence>
<dbReference type="GO" id="GO:0006015">
    <property type="term" value="P:5-phosphoribose 1-diphosphate biosynthetic process"/>
    <property type="evidence" value="ECO:0007669"/>
    <property type="project" value="TreeGrafter"/>
</dbReference>
<feature type="non-terminal residue" evidence="17">
    <location>
        <position position="159"/>
    </location>
</feature>
<evidence type="ECO:0000256" key="6">
    <source>
        <dbReference type="ARBA" id="ARBA00022727"/>
    </source>
</evidence>